<sequence length="240" mass="27741">MDELLEHVKNTVIKNEMDDEIIILNVGGVKFETTRKTLIAHPETTLGKLFDPKNPETIKPIYPGGNEYFIDRNGHAFYCILEYYRTGQVLWSDEFIKSKEFPVPKHALELECGYFNIPIHSKKGAARNLQQGATIIDKFCEGLICFINEAMNRFITKVKVEYRSQGTWSNAEPFTNYEKGKWFLEFEKQGHGLLSNERVISVIEKRLKNHFPSIKVKVVDNKALVVEDFLDMDSFVDNLE</sequence>
<dbReference type="Pfam" id="PF02214">
    <property type="entry name" value="BTB_2"/>
    <property type="match status" value="1"/>
</dbReference>
<dbReference type="AlphaFoldDB" id="A0A9N9IH45"/>
<dbReference type="EMBL" id="CAJVPY010012500">
    <property type="protein sequence ID" value="CAG8734526.1"/>
    <property type="molecule type" value="Genomic_DNA"/>
</dbReference>
<evidence type="ECO:0000313" key="3">
    <source>
        <dbReference type="Proteomes" id="UP000789405"/>
    </source>
</evidence>
<dbReference type="SMART" id="SM00225">
    <property type="entry name" value="BTB"/>
    <property type="match status" value="1"/>
</dbReference>
<accession>A0A9N9IH45</accession>
<keyword evidence="3" id="KW-1185">Reference proteome</keyword>
<dbReference type="PANTHER" id="PTHR14499:SF136">
    <property type="entry name" value="GH08630P"/>
    <property type="match status" value="1"/>
</dbReference>
<feature type="domain" description="BTB" evidence="1">
    <location>
        <begin position="20"/>
        <end position="132"/>
    </location>
</feature>
<dbReference type="SUPFAM" id="SSF54695">
    <property type="entry name" value="POZ domain"/>
    <property type="match status" value="1"/>
</dbReference>
<proteinExistence type="predicted"/>
<gene>
    <name evidence="2" type="ORF">DERYTH_LOCUS15428</name>
</gene>
<evidence type="ECO:0000313" key="2">
    <source>
        <dbReference type="EMBL" id="CAG8734526.1"/>
    </source>
</evidence>
<evidence type="ECO:0000259" key="1">
    <source>
        <dbReference type="SMART" id="SM00225"/>
    </source>
</evidence>
<dbReference type="Gene3D" id="3.30.710.10">
    <property type="entry name" value="Potassium Channel Kv1.1, Chain A"/>
    <property type="match status" value="1"/>
</dbReference>
<dbReference type="GO" id="GO:0051260">
    <property type="term" value="P:protein homooligomerization"/>
    <property type="evidence" value="ECO:0007669"/>
    <property type="project" value="InterPro"/>
</dbReference>
<organism evidence="2 3">
    <name type="scientific">Dentiscutata erythropus</name>
    <dbReference type="NCBI Taxonomy" id="1348616"/>
    <lineage>
        <taxon>Eukaryota</taxon>
        <taxon>Fungi</taxon>
        <taxon>Fungi incertae sedis</taxon>
        <taxon>Mucoromycota</taxon>
        <taxon>Glomeromycotina</taxon>
        <taxon>Glomeromycetes</taxon>
        <taxon>Diversisporales</taxon>
        <taxon>Gigasporaceae</taxon>
        <taxon>Dentiscutata</taxon>
    </lineage>
</organism>
<reference evidence="2" key="1">
    <citation type="submission" date="2021-06" db="EMBL/GenBank/DDBJ databases">
        <authorList>
            <person name="Kallberg Y."/>
            <person name="Tangrot J."/>
            <person name="Rosling A."/>
        </authorList>
    </citation>
    <scope>NUCLEOTIDE SEQUENCE</scope>
    <source>
        <strain evidence="2">MA453B</strain>
    </source>
</reference>
<dbReference type="Proteomes" id="UP000789405">
    <property type="component" value="Unassembled WGS sequence"/>
</dbReference>
<dbReference type="PANTHER" id="PTHR14499">
    <property type="entry name" value="POTASSIUM CHANNEL TETRAMERIZATION DOMAIN-CONTAINING"/>
    <property type="match status" value="1"/>
</dbReference>
<comment type="caution">
    <text evidence="2">The sequence shown here is derived from an EMBL/GenBank/DDBJ whole genome shotgun (WGS) entry which is preliminary data.</text>
</comment>
<protein>
    <submittedName>
        <fullName evidence="2">1954_t:CDS:1</fullName>
    </submittedName>
</protein>
<dbReference type="InterPro" id="IPR000210">
    <property type="entry name" value="BTB/POZ_dom"/>
</dbReference>
<name>A0A9N9IH45_9GLOM</name>
<dbReference type="InterPro" id="IPR011333">
    <property type="entry name" value="SKP1/BTB/POZ_sf"/>
</dbReference>
<dbReference type="InterPro" id="IPR003131">
    <property type="entry name" value="T1-type_BTB"/>
</dbReference>
<dbReference type="OrthoDB" id="10025005at2759"/>